<evidence type="ECO:0000256" key="1">
    <source>
        <dbReference type="ARBA" id="ARBA00010062"/>
    </source>
</evidence>
<comment type="similarity">
    <text evidence="1">Belongs to the leucine-binding protein family.</text>
</comment>
<reference evidence="6 7" key="1">
    <citation type="submission" date="2016-10" db="EMBL/GenBank/DDBJ databases">
        <title>Rhodobacter sp. LPB0142, isolated from sea water.</title>
        <authorList>
            <person name="Kim E."/>
            <person name="Yi H."/>
        </authorList>
    </citation>
    <scope>NUCLEOTIDE SEQUENCE [LARGE SCALE GENOMIC DNA]</scope>
    <source>
        <strain evidence="6 7">LPB0142</strain>
    </source>
</reference>
<feature type="chain" id="PRO_5009443416" evidence="4">
    <location>
        <begin position="32"/>
        <end position="393"/>
    </location>
</feature>
<dbReference type="KEGG" id="rhp:LPB142_03835"/>
<evidence type="ECO:0000313" key="7">
    <source>
        <dbReference type="Proteomes" id="UP000176562"/>
    </source>
</evidence>
<dbReference type="PANTHER" id="PTHR30483">
    <property type="entry name" value="LEUCINE-SPECIFIC-BINDING PROTEIN"/>
    <property type="match status" value="1"/>
</dbReference>
<dbReference type="CDD" id="cd06339">
    <property type="entry name" value="PBP1_YraM_LppC_lipoprotein-like"/>
    <property type="match status" value="1"/>
</dbReference>
<dbReference type="PROSITE" id="PS51257">
    <property type="entry name" value="PROKAR_LIPOPROTEIN"/>
    <property type="match status" value="1"/>
</dbReference>
<keyword evidence="7" id="KW-1185">Reference proteome</keyword>
<proteinExistence type="inferred from homology"/>
<gene>
    <name evidence="6" type="ORF">LPB142_03835</name>
</gene>
<dbReference type="InterPro" id="IPR028082">
    <property type="entry name" value="Peripla_BP_I"/>
</dbReference>
<keyword evidence="2 4" id="KW-0732">Signal</keyword>
<name>A0A1D9M9M5_9RHOB</name>
<dbReference type="SUPFAM" id="SSF53822">
    <property type="entry name" value="Periplasmic binding protein-like I"/>
    <property type="match status" value="1"/>
</dbReference>
<dbReference type="EMBL" id="CP017781">
    <property type="protein sequence ID" value="AOZ68554.1"/>
    <property type="molecule type" value="Genomic_DNA"/>
</dbReference>
<dbReference type="InterPro" id="IPR028081">
    <property type="entry name" value="Leu-bd"/>
</dbReference>
<evidence type="ECO:0000256" key="2">
    <source>
        <dbReference type="ARBA" id="ARBA00022729"/>
    </source>
</evidence>
<evidence type="ECO:0000256" key="4">
    <source>
        <dbReference type="SAM" id="SignalP"/>
    </source>
</evidence>
<feature type="signal peptide" evidence="4">
    <location>
        <begin position="1"/>
        <end position="31"/>
    </location>
</feature>
<dbReference type="AlphaFoldDB" id="A0A1D9M9M5"/>
<protein>
    <submittedName>
        <fullName evidence="6">Penicillin-binding protein activator</fullName>
    </submittedName>
</protein>
<dbReference type="PANTHER" id="PTHR30483:SF6">
    <property type="entry name" value="PERIPLASMIC BINDING PROTEIN OF ABC TRANSPORTER FOR NATURAL AMINO ACIDS"/>
    <property type="match status" value="1"/>
</dbReference>
<accession>A0A1D9M9M5</accession>
<dbReference type="Pfam" id="PF13458">
    <property type="entry name" value="Peripla_BP_6"/>
    <property type="match status" value="1"/>
</dbReference>
<dbReference type="InterPro" id="IPR051010">
    <property type="entry name" value="BCAA_transport"/>
</dbReference>
<evidence type="ECO:0000256" key="3">
    <source>
        <dbReference type="ARBA" id="ARBA00022970"/>
    </source>
</evidence>
<dbReference type="GO" id="GO:0006865">
    <property type="term" value="P:amino acid transport"/>
    <property type="evidence" value="ECO:0007669"/>
    <property type="project" value="UniProtKB-KW"/>
</dbReference>
<keyword evidence="3" id="KW-0029">Amino-acid transport</keyword>
<dbReference type="RefSeq" id="WP_071165566.1">
    <property type="nucleotide sequence ID" value="NZ_CP017781.1"/>
</dbReference>
<feature type="domain" description="Leucine-binding protein" evidence="5">
    <location>
        <begin position="46"/>
        <end position="376"/>
    </location>
</feature>
<dbReference type="STRING" id="1850250.LPB142_03835"/>
<evidence type="ECO:0000259" key="5">
    <source>
        <dbReference type="Pfam" id="PF13458"/>
    </source>
</evidence>
<organism evidence="6 7">
    <name type="scientific">Rhodobacter xanthinilyticus</name>
    <dbReference type="NCBI Taxonomy" id="1850250"/>
    <lineage>
        <taxon>Bacteria</taxon>
        <taxon>Pseudomonadati</taxon>
        <taxon>Pseudomonadota</taxon>
        <taxon>Alphaproteobacteria</taxon>
        <taxon>Rhodobacterales</taxon>
        <taxon>Rhodobacter group</taxon>
        <taxon>Rhodobacter</taxon>
    </lineage>
</organism>
<evidence type="ECO:0000313" key="6">
    <source>
        <dbReference type="EMBL" id="AOZ68554.1"/>
    </source>
</evidence>
<dbReference type="Proteomes" id="UP000176562">
    <property type="component" value="Chromosome"/>
</dbReference>
<dbReference type="Gene3D" id="3.40.50.2300">
    <property type="match status" value="2"/>
</dbReference>
<keyword evidence="3" id="KW-0813">Transport</keyword>
<sequence length="393" mass="39907">MFATLRKPRNPLLRIGALLSAAWLAACQPMASGGSNGGQTIDTGAPVPVALLVPSGSGNSGDETLAASLKQAAELAISDLEGVKIDLRVYSTAGNAGKAAEMASKAVDDGAKIILGPVFAEEANAAAVAVASRDVNVLSFSNNTDIAGGNLFVLGLTFPNTANRLASYAVSQGKKRVMIVNEQTTAGEIGARAIQAAVSRSGGQIVGTATYPFSQQGVVDAVPGIAARVKAGDVDALFMTARTAGALPLLTQLLPEQGVDPAKTKFLGLTRWDIPTATLSLPGTQGGWFALPDPALNQQFQSRFQAAFGAAPHSIAGLSYDGIAAIGALVKSGNQSALTRSALTQGAGFVGVNGIFRLRPDGTNERGLAIAEVRAGQAVVIDPAPRSFGGAGF</sequence>